<keyword evidence="10" id="KW-1185">Reference proteome</keyword>
<dbReference type="Proteomes" id="UP000810171">
    <property type="component" value="Unassembled WGS sequence"/>
</dbReference>
<comment type="caution">
    <text evidence="9">The sequence shown here is derived from an EMBL/GenBank/DDBJ whole genome shotgun (WGS) entry which is preliminary data.</text>
</comment>
<keyword evidence="6" id="KW-0812">Transmembrane</keyword>
<evidence type="ECO:0000256" key="5">
    <source>
        <dbReference type="SAM" id="MobiDB-lite"/>
    </source>
</evidence>
<organism evidence="9 10">
    <name type="scientific">Marinobacterium alkalitolerans</name>
    <dbReference type="NCBI Taxonomy" id="1542925"/>
    <lineage>
        <taxon>Bacteria</taxon>
        <taxon>Pseudomonadati</taxon>
        <taxon>Pseudomonadota</taxon>
        <taxon>Gammaproteobacteria</taxon>
        <taxon>Oceanospirillales</taxon>
        <taxon>Oceanospirillaceae</taxon>
        <taxon>Marinobacterium</taxon>
    </lineage>
</organism>
<dbReference type="SUPFAM" id="SSF55785">
    <property type="entry name" value="PYP-like sensor domain (PAS domain)"/>
    <property type="match status" value="1"/>
</dbReference>
<evidence type="ECO:0000313" key="9">
    <source>
        <dbReference type="EMBL" id="MBP0048009.1"/>
    </source>
</evidence>
<keyword evidence="3" id="KW-0378">Hydrolase</keyword>
<evidence type="ECO:0000256" key="4">
    <source>
        <dbReference type="ARBA" id="ARBA00049244"/>
    </source>
</evidence>
<dbReference type="Gene3D" id="3.30.420.10">
    <property type="entry name" value="Ribonuclease H-like superfamily/Ribonuclease H"/>
    <property type="match status" value="1"/>
</dbReference>
<reference evidence="9 10" key="1">
    <citation type="submission" date="2020-09" db="EMBL/GenBank/DDBJ databases">
        <authorList>
            <person name="Tanuku N.R.S."/>
        </authorList>
    </citation>
    <scope>NUCLEOTIDE SEQUENCE [LARGE SCALE GENOMIC DNA]</scope>
    <source>
        <strain evidence="9 10">AK62</strain>
    </source>
</reference>
<dbReference type="Gene3D" id="3.30.450.20">
    <property type="entry name" value="PAS domain"/>
    <property type="match status" value="1"/>
</dbReference>
<dbReference type="NCBIfam" id="TIGR00573">
    <property type="entry name" value="dnaq"/>
    <property type="match status" value="1"/>
</dbReference>
<feature type="domain" description="Exonuclease" evidence="8">
    <location>
        <begin position="487"/>
        <end position="655"/>
    </location>
</feature>
<evidence type="ECO:0000256" key="1">
    <source>
        <dbReference type="ARBA" id="ARBA00012417"/>
    </source>
</evidence>
<dbReference type="InterPro" id="IPR012337">
    <property type="entry name" value="RNaseH-like_sf"/>
</dbReference>
<feature type="transmembrane region" description="Helical" evidence="6">
    <location>
        <begin position="7"/>
        <end position="29"/>
    </location>
</feature>
<feature type="transmembrane region" description="Helical" evidence="6">
    <location>
        <begin position="41"/>
        <end position="61"/>
    </location>
</feature>
<dbReference type="InterPro" id="IPR006054">
    <property type="entry name" value="DnaQ"/>
</dbReference>
<feature type="compositionally biased region" description="Basic and acidic residues" evidence="5">
    <location>
        <begin position="451"/>
        <end position="465"/>
    </location>
</feature>
<keyword evidence="3" id="KW-0269">Exonuclease</keyword>
<evidence type="ECO:0000256" key="2">
    <source>
        <dbReference type="ARBA" id="ARBA00022722"/>
    </source>
</evidence>
<dbReference type="RefSeq" id="WP_209286631.1">
    <property type="nucleotide sequence ID" value="NZ_JACVEW010000005.1"/>
</dbReference>
<dbReference type="SMART" id="SM00091">
    <property type="entry name" value="PAS"/>
    <property type="match status" value="1"/>
</dbReference>
<feature type="domain" description="PAS" evidence="7">
    <location>
        <begin position="132"/>
        <end position="198"/>
    </location>
</feature>
<dbReference type="PANTHER" id="PTHR30231">
    <property type="entry name" value="DNA POLYMERASE III SUBUNIT EPSILON"/>
    <property type="match status" value="1"/>
</dbReference>
<protein>
    <recommendedName>
        <fullName evidence="1">DNA-directed DNA polymerase</fullName>
        <ecNumber evidence="1">2.7.7.7</ecNumber>
    </recommendedName>
</protein>
<gene>
    <name evidence="9" type="ORF">H9C73_04625</name>
</gene>
<evidence type="ECO:0000313" key="10">
    <source>
        <dbReference type="Proteomes" id="UP000810171"/>
    </source>
</evidence>
<dbReference type="SMART" id="SM00479">
    <property type="entry name" value="EXOIII"/>
    <property type="match status" value="1"/>
</dbReference>
<dbReference type="EC" id="2.7.7.7" evidence="1"/>
<dbReference type="CDD" id="cd06127">
    <property type="entry name" value="DEDDh"/>
    <property type="match status" value="1"/>
</dbReference>
<dbReference type="Pfam" id="PF00989">
    <property type="entry name" value="PAS"/>
    <property type="match status" value="1"/>
</dbReference>
<dbReference type="InterPro" id="IPR035965">
    <property type="entry name" value="PAS-like_dom_sf"/>
</dbReference>
<dbReference type="InterPro" id="IPR000014">
    <property type="entry name" value="PAS"/>
</dbReference>
<keyword evidence="2" id="KW-0540">Nuclease</keyword>
<keyword evidence="6" id="KW-0472">Membrane</keyword>
<dbReference type="EMBL" id="JACVEW010000005">
    <property type="protein sequence ID" value="MBP0048009.1"/>
    <property type="molecule type" value="Genomic_DNA"/>
</dbReference>
<name>A0ABS3Z8H9_9GAMM</name>
<dbReference type="Pfam" id="PF00929">
    <property type="entry name" value="RNase_T"/>
    <property type="match status" value="1"/>
</dbReference>
<accession>A0ABS3Z8H9</accession>
<dbReference type="InterPro" id="IPR036397">
    <property type="entry name" value="RNaseH_sf"/>
</dbReference>
<keyword evidence="6" id="KW-1133">Transmembrane helix</keyword>
<sequence length="674" mass="74035">MPPRQTLIGLWLLLTGTCLFAGLGLAMYLAATTPGEASAHWPLWLLSLLPALILLLGGILLERRLLAPLRQLQVLLARLVASPDADRDYPLAGWLATLQADLDQVRSGWRQDRQTLVHAKEESARSTRHIREALEALVQTLDTPVLICDAHQRLLLFNHAAEALLSEQTHLSLGRSITAILPYDSLKAALDHLTPDQPGQSLLLPGEQHWLGCRLQPLGDDPGHILLTLQDSTHVVAQEQQWISELSQLLPALRGHAGSLATASEALSQGTIEAEMQSRLHSAIGEESQALGDKLGQLSRLIESHQLSHTRLEDTWSNDLCHALQGRLKDARIQITPIGIPAWVRIDAPSLLPLLEHLLRMIHPHAESNACEIEFLLGNRRVYLDIRWPGAPLSESQLHQWRSRPLFDEPLSPRISDVLAQHGADIWALPADTHNDMSGIRLPLPASPKGVEPRRKTQPRPEFHDFSIAQRPPPTQEQSSLLLDELDLVVFDTETTGLDLKGGDRIISLAGCRILHGRLLADDCFDQKVNPDRPIPPASTAIHGLTDEDVAQAPPIEVVLPRFHRYVGTAVMVAHNAEFDMLALKLAGTAQTFDQPVLDTLLLSRALDPTLETHGLDALAERFELSFPPGTRHTALGDARVTAELLLALLPRLQARGVNTLGDALAFQQQGASA</sequence>
<evidence type="ECO:0000259" key="8">
    <source>
        <dbReference type="SMART" id="SM00479"/>
    </source>
</evidence>
<dbReference type="SUPFAM" id="SSF53098">
    <property type="entry name" value="Ribonuclease H-like"/>
    <property type="match status" value="1"/>
</dbReference>
<evidence type="ECO:0000256" key="6">
    <source>
        <dbReference type="SAM" id="Phobius"/>
    </source>
</evidence>
<proteinExistence type="predicted"/>
<feature type="region of interest" description="Disordered" evidence="5">
    <location>
        <begin position="443"/>
        <end position="475"/>
    </location>
</feature>
<dbReference type="InterPro" id="IPR013767">
    <property type="entry name" value="PAS_fold"/>
</dbReference>
<evidence type="ECO:0000256" key="3">
    <source>
        <dbReference type="ARBA" id="ARBA00022839"/>
    </source>
</evidence>
<evidence type="ECO:0000259" key="7">
    <source>
        <dbReference type="SMART" id="SM00091"/>
    </source>
</evidence>
<dbReference type="InterPro" id="IPR013520">
    <property type="entry name" value="Ribonucl_H"/>
</dbReference>
<dbReference type="CDD" id="cd00130">
    <property type="entry name" value="PAS"/>
    <property type="match status" value="1"/>
</dbReference>
<comment type="catalytic activity">
    <reaction evidence="4">
        <text>DNA(n) + a 2'-deoxyribonucleoside 5'-triphosphate = DNA(n+1) + diphosphate</text>
        <dbReference type="Rhea" id="RHEA:22508"/>
        <dbReference type="Rhea" id="RHEA-COMP:17339"/>
        <dbReference type="Rhea" id="RHEA-COMP:17340"/>
        <dbReference type="ChEBI" id="CHEBI:33019"/>
        <dbReference type="ChEBI" id="CHEBI:61560"/>
        <dbReference type="ChEBI" id="CHEBI:173112"/>
        <dbReference type="EC" id="2.7.7.7"/>
    </reaction>
</comment>
<dbReference type="PANTHER" id="PTHR30231:SF41">
    <property type="entry name" value="DNA POLYMERASE III SUBUNIT EPSILON"/>
    <property type="match status" value="1"/>
</dbReference>